<keyword evidence="1" id="KW-0732">Signal</keyword>
<keyword evidence="3" id="KW-1185">Reference proteome</keyword>
<dbReference type="NCBIfam" id="NF037995">
    <property type="entry name" value="TRAP_S1"/>
    <property type="match status" value="1"/>
</dbReference>
<accession>A0A1Y6CLQ5</accession>
<dbReference type="PANTHER" id="PTHR33376:SF5">
    <property type="entry name" value="EXTRACYTOPLASMIC SOLUTE RECEPTOR PROTEIN"/>
    <property type="match status" value="1"/>
</dbReference>
<dbReference type="Gene3D" id="3.40.190.170">
    <property type="entry name" value="Bacterial extracellular solute-binding protein, family 7"/>
    <property type="match status" value="1"/>
</dbReference>
<dbReference type="STRING" id="1513793.SAMN06296036_119106"/>
<dbReference type="RefSeq" id="WP_132322695.1">
    <property type="nucleotide sequence ID" value="NZ_FWZT01000019.1"/>
</dbReference>
<evidence type="ECO:0000256" key="1">
    <source>
        <dbReference type="ARBA" id="ARBA00022729"/>
    </source>
</evidence>
<dbReference type="InterPro" id="IPR038404">
    <property type="entry name" value="TRAP_DctP_sf"/>
</dbReference>
<dbReference type="EMBL" id="FWZT01000019">
    <property type="protein sequence ID" value="SMF58480.1"/>
    <property type="molecule type" value="Genomic_DNA"/>
</dbReference>
<sequence length="341" mass="39185">MPLFSLKAHLAILLLFLSGLSPIDFGQAMTLHIQTNQDSQGVDYEYFRSQVIEPFNQATNGRVKIELHGSDKPKVDIYGAFNAARFGEIDGFMMTPQYWSHDPVFSMMGSLVAAWDSPLSYLNWLEQHNGIRYLEDAYQEKNLRLVGYTVNNIESIVSRVPLRSVDDFKNLTIRTPRGIVSDYFQSLGANTRPIELPEVGEILKRGAVDACDASNVSVNRRLDLYKHAKYTNYPGFHSMPLIDFVLRDKTWQSLNENDKAILTKLLRAWRWNYPKMIIARAKSDLEELRKQGVEVISWSDDSIIEARRKAFPIWKKYGEKSPKARQLLDAITQYLKSENKL</sequence>
<dbReference type="OrthoDB" id="9771186at2"/>
<gene>
    <name evidence="2" type="ORF">SAMN06296036_119106</name>
</gene>
<proteinExistence type="predicted"/>
<evidence type="ECO:0000313" key="2">
    <source>
        <dbReference type="EMBL" id="SMF58480.1"/>
    </source>
</evidence>
<dbReference type="InterPro" id="IPR018389">
    <property type="entry name" value="DctP_fam"/>
</dbReference>
<dbReference type="Proteomes" id="UP000192907">
    <property type="component" value="Unassembled WGS sequence"/>
</dbReference>
<evidence type="ECO:0000313" key="3">
    <source>
        <dbReference type="Proteomes" id="UP000192907"/>
    </source>
</evidence>
<protein>
    <submittedName>
        <fullName evidence="2">TRAP-type C4-dicarboxylate transport system, substrate-binding protein</fullName>
    </submittedName>
</protein>
<dbReference type="AlphaFoldDB" id="A0A1Y6CLQ5"/>
<name>A0A1Y6CLQ5_9BACT</name>
<dbReference type="PANTHER" id="PTHR33376">
    <property type="match status" value="1"/>
</dbReference>
<dbReference type="Pfam" id="PF03480">
    <property type="entry name" value="DctP"/>
    <property type="match status" value="1"/>
</dbReference>
<organism evidence="2 3">
    <name type="scientific">Pseudobacteriovorax antillogorgiicola</name>
    <dbReference type="NCBI Taxonomy" id="1513793"/>
    <lineage>
        <taxon>Bacteria</taxon>
        <taxon>Pseudomonadati</taxon>
        <taxon>Bdellovibrionota</taxon>
        <taxon>Oligoflexia</taxon>
        <taxon>Oligoflexales</taxon>
        <taxon>Pseudobacteriovoracaceae</taxon>
        <taxon>Pseudobacteriovorax</taxon>
    </lineage>
</organism>
<dbReference type="GO" id="GO:0055085">
    <property type="term" value="P:transmembrane transport"/>
    <property type="evidence" value="ECO:0007669"/>
    <property type="project" value="InterPro"/>
</dbReference>
<reference evidence="3" key="1">
    <citation type="submission" date="2017-04" db="EMBL/GenBank/DDBJ databases">
        <authorList>
            <person name="Varghese N."/>
            <person name="Submissions S."/>
        </authorList>
    </citation>
    <scope>NUCLEOTIDE SEQUENCE [LARGE SCALE GENOMIC DNA]</scope>
    <source>
        <strain evidence="3">RKEM611</strain>
    </source>
</reference>